<keyword evidence="3" id="KW-0964">Secreted</keyword>
<reference evidence="19" key="1">
    <citation type="journal article" date="2020" name="Stud. Mycol.">
        <title>101 Dothideomycetes genomes: a test case for predicting lifestyles and emergence of pathogens.</title>
        <authorList>
            <person name="Haridas S."/>
            <person name="Albert R."/>
            <person name="Binder M."/>
            <person name="Bloem J."/>
            <person name="Labutti K."/>
            <person name="Salamov A."/>
            <person name="Andreopoulos B."/>
            <person name="Baker S."/>
            <person name="Barry K."/>
            <person name="Bills G."/>
            <person name="Bluhm B."/>
            <person name="Cannon C."/>
            <person name="Castanera R."/>
            <person name="Culley D."/>
            <person name="Daum C."/>
            <person name="Ezra D."/>
            <person name="Gonzalez J."/>
            <person name="Henrissat B."/>
            <person name="Kuo A."/>
            <person name="Liang C."/>
            <person name="Lipzen A."/>
            <person name="Lutzoni F."/>
            <person name="Magnuson J."/>
            <person name="Mondo S."/>
            <person name="Nolan M."/>
            <person name="Ohm R."/>
            <person name="Pangilinan J."/>
            <person name="Park H.-J."/>
            <person name="Ramirez L."/>
            <person name="Alfaro M."/>
            <person name="Sun H."/>
            <person name="Tritt A."/>
            <person name="Yoshinaga Y."/>
            <person name="Zwiers L.-H."/>
            <person name="Turgeon B."/>
            <person name="Goodwin S."/>
            <person name="Spatafora J."/>
            <person name="Crous P."/>
            <person name="Grigoriev I."/>
        </authorList>
    </citation>
    <scope>NUCLEOTIDE SEQUENCE</scope>
    <source>
        <strain evidence="19">CBS 133067</strain>
    </source>
</reference>
<dbReference type="GO" id="GO:0016829">
    <property type="term" value="F:lyase activity"/>
    <property type="evidence" value="ECO:0007669"/>
    <property type="project" value="UniProtKB-KW"/>
</dbReference>
<dbReference type="Gene3D" id="2.160.20.10">
    <property type="entry name" value="Single-stranded right-handed beta-helix, Pectin lyase-like"/>
    <property type="match status" value="1"/>
</dbReference>
<dbReference type="Proteomes" id="UP000799772">
    <property type="component" value="Unassembled WGS sequence"/>
</dbReference>
<comment type="similarity">
    <text evidence="2 16">Belongs to the glycosyl hydrolase 28 family.</text>
</comment>
<feature type="region of interest" description="Disordered" evidence="17">
    <location>
        <begin position="439"/>
        <end position="459"/>
    </location>
</feature>
<evidence type="ECO:0000256" key="18">
    <source>
        <dbReference type="SAM" id="SignalP"/>
    </source>
</evidence>
<evidence type="ECO:0000256" key="11">
    <source>
        <dbReference type="ARBA" id="ARBA00023316"/>
    </source>
</evidence>
<proteinExistence type="inferred from homology"/>
<evidence type="ECO:0000256" key="3">
    <source>
        <dbReference type="ARBA" id="ARBA00022525"/>
    </source>
</evidence>
<keyword evidence="9" id="KW-0119">Carbohydrate metabolism</keyword>
<keyword evidence="8" id="KW-0325">Glycoprotein</keyword>
<keyword evidence="10 16" id="KW-0326">Glycosidase</keyword>
<dbReference type="EMBL" id="ML978121">
    <property type="protein sequence ID" value="KAF2103938.1"/>
    <property type="molecule type" value="Genomic_DNA"/>
</dbReference>
<evidence type="ECO:0000256" key="6">
    <source>
        <dbReference type="ARBA" id="ARBA00022801"/>
    </source>
</evidence>
<dbReference type="InterPro" id="IPR006626">
    <property type="entry name" value="PbH1"/>
</dbReference>
<dbReference type="GO" id="GO:0071555">
    <property type="term" value="P:cell wall organization"/>
    <property type="evidence" value="ECO:0007669"/>
    <property type="project" value="UniProtKB-KW"/>
</dbReference>
<evidence type="ECO:0000256" key="14">
    <source>
        <dbReference type="ARBA" id="ARBA00038933"/>
    </source>
</evidence>
<evidence type="ECO:0000256" key="7">
    <source>
        <dbReference type="ARBA" id="ARBA00023157"/>
    </source>
</evidence>
<dbReference type="OrthoDB" id="187139at2759"/>
<comment type="subcellular location">
    <subcellularLocation>
        <location evidence="1">Secreted</location>
    </subcellularLocation>
</comment>
<comment type="caution">
    <text evidence="19">The sequence shown here is derived from an EMBL/GenBank/DDBJ whole genome shotgun (WGS) entry which is preliminary data.</text>
</comment>
<dbReference type="GO" id="GO:0005576">
    <property type="term" value="C:extracellular region"/>
    <property type="evidence" value="ECO:0007669"/>
    <property type="project" value="UniProtKB-SubCell"/>
</dbReference>
<keyword evidence="12" id="KW-0624">Polysaccharide degradation</keyword>
<feature type="signal peptide" evidence="18">
    <location>
        <begin position="1"/>
        <end position="21"/>
    </location>
</feature>
<evidence type="ECO:0000256" key="1">
    <source>
        <dbReference type="ARBA" id="ARBA00004613"/>
    </source>
</evidence>
<dbReference type="EC" id="3.2.1.67" evidence="14"/>
<evidence type="ECO:0000256" key="8">
    <source>
        <dbReference type="ARBA" id="ARBA00023180"/>
    </source>
</evidence>
<evidence type="ECO:0000256" key="16">
    <source>
        <dbReference type="RuleBase" id="RU361169"/>
    </source>
</evidence>
<evidence type="ECO:0000256" key="13">
    <source>
        <dbReference type="ARBA" id="ARBA00037312"/>
    </source>
</evidence>
<evidence type="ECO:0000256" key="17">
    <source>
        <dbReference type="SAM" id="MobiDB-lite"/>
    </source>
</evidence>
<keyword evidence="5" id="KW-0677">Repeat</keyword>
<evidence type="ECO:0000256" key="9">
    <source>
        <dbReference type="ARBA" id="ARBA00023277"/>
    </source>
</evidence>
<dbReference type="InterPro" id="IPR011050">
    <property type="entry name" value="Pectin_lyase_fold/virulence"/>
</dbReference>
<evidence type="ECO:0000256" key="2">
    <source>
        <dbReference type="ARBA" id="ARBA00008834"/>
    </source>
</evidence>
<protein>
    <recommendedName>
        <fullName evidence="14">galacturonan 1,4-alpha-galacturonidase</fullName>
        <ecNumber evidence="14">3.2.1.67</ecNumber>
    </recommendedName>
</protein>
<comment type="function">
    <text evidence="13">Specific in hydrolyzing the terminal glycosidic bond of polygalacturonic acid and oligogalacturonates.</text>
</comment>
<dbReference type="PANTHER" id="PTHR31736:SF12">
    <property type="entry name" value="EXO-POLYGALACTURONASE, PUTATIVE-RELATED"/>
    <property type="match status" value="1"/>
</dbReference>
<evidence type="ECO:0000256" key="10">
    <source>
        <dbReference type="ARBA" id="ARBA00023295"/>
    </source>
</evidence>
<evidence type="ECO:0000313" key="19">
    <source>
        <dbReference type="EMBL" id="KAF2103938.1"/>
    </source>
</evidence>
<dbReference type="Pfam" id="PF00295">
    <property type="entry name" value="Glyco_hydro_28"/>
    <property type="match status" value="1"/>
</dbReference>
<dbReference type="SMART" id="SM00710">
    <property type="entry name" value="PbH1"/>
    <property type="match status" value="3"/>
</dbReference>
<comment type="catalytic activity">
    <reaction evidence="15">
        <text>[(1-&gt;4)-alpha-D-galacturonosyl](n) + H2O = alpha-D-galacturonate + [(1-&gt;4)-alpha-D-galacturonosyl](n-1)</text>
        <dbReference type="Rhea" id="RHEA:14117"/>
        <dbReference type="Rhea" id="RHEA-COMP:14570"/>
        <dbReference type="Rhea" id="RHEA-COMP:14572"/>
        <dbReference type="ChEBI" id="CHEBI:15377"/>
        <dbReference type="ChEBI" id="CHEBI:58658"/>
        <dbReference type="ChEBI" id="CHEBI:140523"/>
        <dbReference type="EC" id="3.2.1.67"/>
    </reaction>
</comment>
<keyword evidence="4 18" id="KW-0732">Signal</keyword>
<keyword evidence="6 16" id="KW-0378">Hydrolase</keyword>
<dbReference type="InterPro" id="IPR000743">
    <property type="entry name" value="Glyco_hydro_28"/>
</dbReference>
<dbReference type="SUPFAM" id="SSF51126">
    <property type="entry name" value="Pectin lyase-like"/>
    <property type="match status" value="1"/>
</dbReference>
<evidence type="ECO:0000256" key="4">
    <source>
        <dbReference type="ARBA" id="ARBA00022729"/>
    </source>
</evidence>
<keyword evidence="19" id="KW-0456">Lyase</keyword>
<evidence type="ECO:0000313" key="20">
    <source>
        <dbReference type="Proteomes" id="UP000799772"/>
    </source>
</evidence>
<name>A0A9P4IPY4_9PEZI</name>
<evidence type="ECO:0000256" key="12">
    <source>
        <dbReference type="ARBA" id="ARBA00023326"/>
    </source>
</evidence>
<evidence type="ECO:0000256" key="15">
    <source>
        <dbReference type="ARBA" id="ARBA00048766"/>
    </source>
</evidence>
<feature type="chain" id="PRO_5040300010" description="galacturonan 1,4-alpha-galacturonidase" evidence="18">
    <location>
        <begin position="22"/>
        <end position="459"/>
    </location>
</feature>
<keyword evidence="11" id="KW-0961">Cell wall biogenesis/degradation</keyword>
<accession>A0A9P4IPY4</accession>
<dbReference type="PANTHER" id="PTHR31736">
    <property type="match status" value="1"/>
</dbReference>
<keyword evidence="7" id="KW-1015">Disulfide bond</keyword>
<evidence type="ECO:0000256" key="5">
    <source>
        <dbReference type="ARBA" id="ARBA00022737"/>
    </source>
</evidence>
<sequence>MRFKQILSILSLSVCVPSVVGYVVNNGTSCYLYPESLTHFGQPVDDTPSILQAFELCGINGSVIFTENTFHINQIMNTTNLQNCDVTLAGELQFSTNVPYWLSHSINVGLQNQSTAWLIGGTNLSFRGVGSGWINGNGQTWYTENKSNANQPRRPITMTFYNSTNLFVDNLNITQPQFWAIFVSFTKNATLNNIYVNATSNDQWSTTNTDGADTWNSHGVFMTNWTVQNGDDCIAAKGNTSELYVKNATCIGGNGMTIGSVGQYPLMPDYNENTVFEDVRVIDSGDGAYIKTWQGIAVGESSNGDAGGGGPGYVRNVTFKNFQIENVGLPIQISQCIYSEANASNCETSKMAVSNITWENFSGTSRYNIAASLHCAGSHPCPDIFFRNVNISSVNETKGEPAWNTTLQKEIYQCANILNENSTSGIPCNRWAPSNFGQGVSGNIQESGSQSPSRVRKYL</sequence>
<gene>
    <name evidence="19" type="ORF">NA57DRAFT_29992</name>
</gene>
<organism evidence="19 20">
    <name type="scientific">Rhizodiscina lignyota</name>
    <dbReference type="NCBI Taxonomy" id="1504668"/>
    <lineage>
        <taxon>Eukaryota</taxon>
        <taxon>Fungi</taxon>
        <taxon>Dikarya</taxon>
        <taxon>Ascomycota</taxon>
        <taxon>Pezizomycotina</taxon>
        <taxon>Dothideomycetes</taxon>
        <taxon>Pleosporomycetidae</taxon>
        <taxon>Aulographales</taxon>
        <taxon>Rhizodiscinaceae</taxon>
        <taxon>Rhizodiscina</taxon>
    </lineage>
</organism>
<feature type="compositionally biased region" description="Polar residues" evidence="17">
    <location>
        <begin position="439"/>
        <end position="453"/>
    </location>
</feature>
<dbReference type="GO" id="GO:0004650">
    <property type="term" value="F:polygalacturonase activity"/>
    <property type="evidence" value="ECO:0007669"/>
    <property type="project" value="InterPro"/>
</dbReference>
<dbReference type="InterPro" id="IPR012334">
    <property type="entry name" value="Pectin_lyas_fold"/>
</dbReference>
<keyword evidence="20" id="KW-1185">Reference proteome</keyword>
<dbReference type="AlphaFoldDB" id="A0A9P4IPY4"/>
<dbReference type="GO" id="GO:0045490">
    <property type="term" value="P:pectin catabolic process"/>
    <property type="evidence" value="ECO:0007669"/>
    <property type="project" value="UniProtKB-ARBA"/>
</dbReference>
<dbReference type="GO" id="GO:0047911">
    <property type="term" value="F:galacturan 1,4-alpha-galacturonidase activity"/>
    <property type="evidence" value="ECO:0007669"/>
    <property type="project" value="UniProtKB-EC"/>
</dbReference>